<proteinExistence type="predicted"/>
<dbReference type="STRING" id="933852.A0A0C3APK5"/>
<reference evidence="3" key="3">
    <citation type="submission" date="2015-02" db="EMBL/GenBank/DDBJ databases">
        <title>Evolutionary Origins and Diversification of the Mycorrhizal Mutualists.</title>
        <authorList>
            <consortium name="DOE Joint Genome Institute"/>
            <consortium name="Mycorrhizal Genomics Consortium"/>
            <person name="Kohler A."/>
            <person name="Kuo A."/>
            <person name="Nagy L.G."/>
            <person name="Floudas D."/>
            <person name="Copeland A."/>
            <person name="Barry K.W."/>
            <person name="Cichocki N."/>
            <person name="Veneault-Fourrey C."/>
            <person name="LaButti K."/>
            <person name="Lindquist E.A."/>
            <person name="Lipzen A."/>
            <person name="Lundell T."/>
            <person name="Morin E."/>
            <person name="Murat C."/>
            <person name="Riley R."/>
            <person name="Ohm R."/>
            <person name="Sun H."/>
            <person name="Tunlid A."/>
            <person name="Henrissat B."/>
            <person name="Grigoriev I.V."/>
            <person name="Hibbett D.S."/>
            <person name="Martin F."/>
        </authorList>
    </citation>
    <scope>NUCLEOTIDE SEQUENCE</scope>
    <source>
        <strain evidence="3">MAFF 305830</strain>
    </source>
</reference>
<evidence type="ECO:0000313" key="3">
    <source>
        <dbReference type="EMBL" id="KIM26500.1"/>
    </source>
</evidence>
<reference evidence="4" key="2">
    <citation type="submission" date="2015-01" db="EMBL/GenBank/DDBJ databases">
        <title>Evolutionary Origins and Diversification of the Mycorrhizal Mutualists.</title>
        <authorList>
            <consortium name="DOE Joint Genome Institute"/>
            <consortium name="Mycorrhizal Genomics Consortium"/>
            <person name="Kohler A."/>
            <person name="Kuo A."/>
            <person name="Nagy L.G."/>
            <person name="Floudas D."/>
            <person name="Copeland A."/>
            <person name="Barry K.W."/>
            <person name="Cichocki N."/>
            <person name="Veneault-Fourrey C."/>
            <person name="LaButti K."/>
            <person name="Lindquist E.A."/>
            <person name="Lipzen A."/>
            <person name="Lundell T."/>
            <person name="Morin E."/>
            <person name="Murat C."/>
            <person name="Riley R."/>
            <person name="Ohm R."/>
            <person name="Sun H."/>
            <person name="Tunlid A."/>
            <person name="Henrissat B."/>
            <person name="Grigoriev I.V."/>
            <person name="Hibbett D.S."/>
            <person name="Martin F."/>
        </authorList>
    </citation>
    <scope>NUCLEOTIDE SEQUENCE [LARGE SCALE GENOMIC DNA]</scope>
    <source>
        <strain evidence="4">MAFF 305830</strain>
    </source>
</reference>
<keyword evidence="1" id="KW-0732">Signal</keyword>
<dbReference type="OrthoDB" id="3361196at2759"/>
<reference evidence="3 4" key="1">
    <citation type="submission" date="2014-04" db="EMBL/GenBank/DDBJ databases">
        <authorList>
            <consortium name="DOE Joint Genome Institute"/>
            <person name="Kuo A."/>
            <person name="Zuccaro A."/>
            <person name="Kohler A."/>
            <person name="Nagy L.G."/>
            <person name="Floudas D."/>
            <person name="Copeland A."/>
            <person name="Barry K.W."/>
            <person name="Cichocki N."/>
            <person name="Veneault-Fourrey C."/>
            <person name="LaButti K."/>
            <person name="Lindquist E.A."/>
            <person name="Lipzen A."/>
            <person name="Lundell T."/>
            <person name="Morin E."/>
            <person name="Murat C."/>
            <person name="Sun H."/>
            <person name="Tunlid A."/>
            <person name="Henrissat B."/>
            <person name="Grigoriev I.V."/>
            <person name="Hibbett D.S."/>
            <person name="Martin F."/>
            <person name="Nordberg H.P."/>
            <person name="Cantor M.N."/>
            <person name="Hua S.X."/>
        </authorList>
    </citation>
    <scope>NUCLEOTIDE SEQUENCE [LARGE SCALE GENOMIC DNA]</scope>
    <source>
        <strain evidence="3 4">MAFF 305830</strain>
    </source>
</reference>
<sequence length="209" mass="22546">MSSFTFTLRLFLALLLILCSISHSLATPVEVAERDVEPESDNGNWYYEYKRTYFPDSPPSCQLCERDYANIDSCANASIVFANISAIMWNPLYFIDVIQCACADTFQSAYPQCVDCFTQTNQTGFLEPENGANMSTIVTNIRSICALGSTIFGHVASANSQLPGQTPITVPPVGAASRTMGNILAGLGKTGVIGMSVLLSVGMGVWTVL</sequence>
<protein>
    <submittedName>
        <fullName evidence="3">Uncharacterized protein</fullName>
    </submittedName>
</protein>
<dbReference type="EMBL" id="KN824335">
    <property type="protein sequence ID" value="KIM23591.1"/>
    <property type="molecule type" value="Genomic_DNA"/>
</dbReference>
<evidence type="ECO:0000313" key="2">
    <source>
        <dbReference type="EMBL" id="KIM23591.1"/>
    </source>
</evidence>
<gene>
    <name evidence="3" type="ORF">M408DRAFT_330485</name>
    <name evidence="2" type="ORF">M408DRAFT_332307</name>
</gene>
<feature type="signal peptide" evidence="1">
    <location>
        <begin position="1"/>
        <end position="26"/>
    </location>
</feature>
<name>A0A0C3APK5_SERVB</name>
<dbReference type="AlphaFoldDB" id="A0A0C3APK5"/>
<evidence type="ECO:0000313" key="4">
    <source>
        <dbReference type="Proteomes" id="UP000054097"/>
    </source>
</evidence>
<dbReference type="HOGENOM" id="CLU_114237_0_0_1"/>
<dbReference type="EMBL" id="KN824305">
    <property type="protein sequence ID" value="KIM26500.1"/>
    <property type="molecule type" value="Genomic_DNA"/>
</dbReference>
<evidence type="ECO:0000256" key="1">
    <source>
        <dbReference type="SAM" id="SignalP"/>
    </source>
</evidence>
<feature type="chain" id="PRO_5007392492" evidence="1">
    <location>
        <begin position="27"/>
        <end position="209"/>
    </location>
</feature>
<accession>A0A0C3APK5</accession>
<dbReference type="Proteomes" id="UP000054097">
    <property type="component" value="Unassembled WGS sequence"/>
</dbReference>
<keyword evidence="4" id="KW-1185">Reference proteome</keyword>
<organism evidence="3 4">
    <name type="scientific">Serendipita vermifera MAFF 305830</name>
    <dbReference type="NCBI Taxonomy" id="933852"/>
    <lineage>
        <taxon>Eukaryota</taxon>
        <taxon>Fungi</taxon>
        <taxon>Dikarya</taxon>
        <taxon>Basidiomycota</taxon>
        <taxon>Agaricomycotina</taxon>
        <taxon>Agaricomycetes</taxon>
        <taxon>Sebacinales</taxon>
        <taxon>Serendipitaceae</taxon>
        <taxon>Serendipita</taxon>
    </lineage>
</organism>